<dbReference type="InterPro" id="IPR056998">
    <property type="entry name" value="Asd-4/GZF3_helical"/>
</dbReference>
<keyword evidence="4" id="KW-0862">Zinc</keyword>
<dbReference type="InterPro" id="IPR039355">
    <property type="entry name" value="Transcription_factor_GATA"/>
</dbReference>
<evidence type="ECO:0000256" key="7">
    <source>
        <dbReference type="SAM" id="MobiDB-lite"/>
    </source>
</evidence>
<dbReference type="PANTHER" id="PTHR10071:SF281">
    <property type="entry name" value="BOX A-BINDING FACTOR-RELATED"/>
    <property type="match status" value="1"/>
</dbReference>
<dbReference type="Proteomes" id="UP000242525">
    <property type="component" value="Unassembled WGS sequence"/>
</dbReference>
<reference evidence="9" key="1">
    <citation type="submission" date="2014-03" db="EMBL/GenBank/DDBJ databases">
        <authorList>
            <person name="Casaregola S."/>
        </authorList>
    </citation>
    <scope>NUCLEOTIDE SEQUENCE [LARGE SCALE GENOMIC DNA]</scope>
    <source>
        <strain evidence="9">CLIB 918</strain>
    </source>
</reference>
<feature type="compositionally biased region" description="Low complexity" evidence="7">
    <location>
        <begin position="55"/>
        <end position="73"/>
    </location>
</feature>
<dbReference type="PROSITE" id="PS00344">
    <property type="entry name" value="GATA_ZN_FINGER_1"/>
    <property type="match status" value="1"/>
</dbReference>
<dbReference type="GO" id="GO:0008270">
    <property type="term" value="F:zinc ion binding"/>
    <property type="evidence" value="ECO:0007669"/>
    <property type="project" value="UniProtKB-KW"/>
</dbReference>
<dbReference type="Gene3D" id="3.30.50.10">
    <property type="entry name" value="Erythroid Transcription Factor GATA-1, subunit A"/>
    <property type="match status" value="1"/>
</dbReference>
<evidence type="ECO:0000259" key="8">
    <source>
        <dbReference type="PROSITE" id="PS50114"/>
    </source>
</evidence>
<feature type="compositionally biased region" description="Acidic residues" evidence="7">
    <location>
        <begin position="502"/>
        <end position="512"/>
    </location>
</feature>
<feature type="compositionally biased region" description="Basic and acidic residues" evidence="7">
    <location>
        <begin position="1"/>
        <end position="15"/>
    </location>
</feature>
<accession>A0A0J9X6R5</accession>
<feature type="region of interest" description="Disordered" evidence="7">
    <location>
        <begin position="114"/>
        <end position="158"/>
    </location>
</feature>
<protein>
    <submittedName>
        <fullName evidence="9">Similar to Saccharomyces cerevisiae YJL110C GZF3 GATA zinc finger protein and Dal80p homolog that negatively regulates nitrogen catabolic gene expression by competing with Gat1p for GATA site binding</fullName>
    </submittedName>
</protein>
<feature type="region of interest" description="Disordered" evidence="7">
    <location>
        <begin position="208"/>
        <end position="254"/>
    </location>
</feature>
<dbReference type="PROSITE" id="PS50114">
    <property type="entry name" value="GATA_ZN_FINGER_2"/>
    <property type="match status" value="1"/>
</dbReference>
<feature type="region of interest" description="Disordered" evidence="7">
    <location>
        <begin position="1"/>
        <end position="74"/>
    </location>
</feature>
<evidence type="ECO:0000256" key="6">
    <source>
        <dbReference type="PROSITE-ProRule" id="PRU00094"/>
    </source>
</evidence>
<dbReference type="CDD" id="cd00202">
    <property type="entry name" value="ZnF_GATA"/>
    <property type="match status" value="1"/>
</dbReference>
<sequence>MSDAISDHARDEKAHSSFKSINKAIVPKSAKSPVNSPKIQATTTSQANSTKPAITTPTNGSSTSSSTGSTLSPWCQNCHTSTTPLWRRDENGQILCNACGLFLKLHGRSRPISLKTDTIKSRNRNKKEAGTTDPSDSPVQTPKVPKPRKKKVKNTQKSAAVAGAISGAADLDSAASTPLMAPVGGSTESTVGLAASAALSLATARATVTTKPVSSTLIERPTPVTLNGVNSKPNNNTSNSTSNTNGSTVSLSTTEHLPSLLSTLEPGAATPYVSWAPSPSFNPLKSHLPSLNSPNPLAPLKDIESIPFSPLRPPVNPIKSILSENTPNSTHTTPFLQAVTSPLLLASTAKHLQAKPPPLDKLKPLLSSGSALDQLSSAATSSPYLMATDANSRPNDKLPSISQAITISNGSTTTSDSASTSTTSGSGLSKTEEELQTRVSELELVNDLLKSRIGQLEESEAAARESESIVRKSEMMLRVQMSKLERRLERYGKRSGRSFDHFDDDDDEEEDDGANKNNYEQKGRSDLRLDEAHHRTYVAPPPSERKPEPSSVMMILQPDKTEPLKKKLKTV</sequence>
<gene>
    <name evidence="9" type="ORF">BN980_GECA04s00202g</name>
</gene>
<dbReference type="AlphaFoldDB" id="A0A0J9X6R5"/>
<dbReference type="FunFam" id="3.30.50.10:FF:000007">
    <property type="entry name" value="Nitrogen regulatory AreA, N-terminal"/>
    <property type="match status" value="1"/>
</dbReference>
<evidence type="ECO:0000256" key="1">
    <source>
        <dbReference type="ARBA" id="ARBA00004123"/>
    </source>
</evidence>
<evidence type="ECO:0000313" key="9">
    <source>
        <dbReference type="EMBL" id="CDO52831.1"/>
    </source>
</evidence>
<keyword evidence="5" id="KW-0539">Nucleus</keyword>
<dbReference type="PRINTS" id="PR00619">
    <property type="entry name" value="GATAZNFINGER"/>
</dbReference>
<dbReference type="PANTHER" id="PTHR10071">
    <property type="entry name" value="TRANSCRIPTION FACTOR GATA FAMILY MEMBER"/>
    <property type="match status" value="1"/>
</dbReference>
<feature type="domain" description="GATA-type" evidence="8">
    <location>
        <begin position="75"/>
        <end position="122"/>
    </location>
</feature>
<dbReference type="OrthoDB" id="515401at2759"/>
<dbReference type="STRING" id="1173061.A0A0J9X6R5"/>
<dbReference type="InterPro" id="IPR013088">
    <property type="entry name" value="Znf_NHR/GATA"/>
</dbReference>
<evidence type="ECO:0000256" key="5">
    <source>
        <dbReference type="ARBA" id="ARBA00023242"/>
    </source>
</evidence>
<feature type="compositionally biased region" description="Basic residues" evidence="7">
    <location>
        <begin position="145"/>
        <end position="154"/>
    </location>
</feature>
<proteinExistence type="predicted"/>
<dbReference type="SMART" id="SM00401">
    <property type="entry name" value="ZnF_GATA"/>
    <property type="match status" value="1"/>
</dbReference>
<feature type="region of interest" description="Disordered" evidence="7">
    <location>
        <begin position="495"/>
        <end position="571"/>
    </location>
</feature>
<organism evidence="9 10">
    <name type="scientific">Geotrichum candidum</name>
    <name type="common">Oospora lactis</name>
    <name type="synonym">Dipodascus geotrichum</name>
    <dbReference type="NCBI Taxonomy" id="1173061"/>
    <lineage>
        <taxon>Eukaryota</taxon>
        <taxon>Fungi</taxon>
        <taxon>Dikarya</taxon>
        <taxon>Ascomycota</taxon>
        <taxon>Saccharomycotina</taxon>
        <taxon>Dipodascomycetes</taxon>
        <taxon>Dipodascales</taxon>
        <taxon>Dipodascaceae</taxon>
        <taxon>Geotrichum</taxon>
    </lineage>
</organism>
<keyword evidence="2" id="KW-0479">Metal-binding</keyword>
<dbReference type="GO" id="GO:0000978">
    <property type="term" value="F:RNA polymerase II cis-regulatory region sequence-specific DNA binding"/>
    <property type="evidence" value="ECO:0007669"/>
    <property type="project" value="TreeGrafter"/>
</dbReference>
<name>A0A0J9X6R5_GEOCN</name>
<evidence type="ECO:0000256" key="2">
    <source>
        <dbReference type="ARBA" id="ARBA00022723"/>
    </source>
</evidence>
<dbReference type="EMBL" id="CCBN010000004">
    <property type="protein sequence ID" value="CDO52831.1"/>
    <property type="molecule type" value="Genomic_DNA"/>
</dbReference>
<dbReference type="Pfam" id="PF00320">
    <property type="entry name" value="GATA"/>
    <property type="match status" value="1"/>
</dbReference>
<dbReference type="GO" id="GO:0000981">
    <property type="term" value="F:DNA-binding transcription factor activity, RNA polymerase II-specific"/>
    <property type="evidence" value="ECO:0007669"/>
    <property type="project" value="TreeGrafter"/>
</dbReference>
<dbReference type="GO" id="GO:0005634">
    <property type="term" value="C:nucleus"/>
    <property type="evidence" value="ECO:0007669"/>
    <property type="project" value="UniProtKB-SubCell"/>
</dbReference>
<keyword evidence="3 6" id="KW-0863">Zinc-finger</keyword>
<dbReference type="Pfam" id="PF25026">
    <property type="entry name" value="Asd-4"/>
    <property type="match status" value="1"/>
</dbReference>
<dbReference type="InterPro" id="IPR000679">
    <property type="entry name" value="Znf_GATA"/>
</dbReference>
<feature type="region of interest" description="Disordered" evidence="7">
    <location>
        <begin position="407"/>
        <end position="435"/>
    </location>
</feature>
<evidence type="ECO:0000256" key="3">
    <source>
        <dbReference type="ARBA" id="ARBA00022771"/>
    </source>
</evidence>
<feature type="compositionally biased region" description="Low complexity" evidence="7">
    <location>
        <begin position="234"/>
        <end position="254"/>
    </location>
</feature>
<dbReference type="GO" id="GO:0000122">
    <property type="term" value="P:negative regulation of transcription by RNA polymerase II"/>
    <property type="evidence" value="ECO:0007669"/>
    <property type="project" value="TreeGrafter"/>
</dbReference>
<feature type="compositionally biased region" description="Polar residues" evidence="7">
    <location>
        <begin position="32"/>
        <end position="53"/>
    </location>
</feature>
<feature type="compositionally biased region" description="Polar residues" evidence="7">
    <location>
        <begin position="224"/>
        <end position="233"/>
    </location>
</feature>
<evidence type="ECO:0000313" key="10">
    <source>
        <dbReference type="Proteomes" id="UP000242525"/>
    </source>
</evidence>
<feature type="compositionally biased region" description="Basic and acidic residues" evidence="7">
    <location>
        <begin position="519"/>
        <end position="534"/>
    </location>
</feature>
<comment type="caution">
    <text evidence="9">The sequence shown here is derived from an EMBL/GenBank/DDBJ whole genome shotgun (WGS) entry which is preliminary data.</text>
</comment>
<dbReference type="SUPFAM" id="SSF57716">
    <property type="entry name" value="Glucocorticoid receptor-like (DNA-binding domain)"/>
    <property type="match status" value="1"/>
</dbReference>
<comment type="subcellular location">
    <subcellularLocation>
        <location evidence="1">Nucleus</location>
    </subcellularLocation>
</comment>
<dbReference type="GO" id="GO:0045944">
    <property type="term" value="P:positive regulation of transcription by RNA polymerase II"/>
    <property type="evidence" value="ECO:0007669"/>
    <property type="project" value="TreeGrafter"/>
</dbReference>
<keyword evidence="10" id="KW-1185">Reference proteome</keyword>
<evidence type="ECO:0000256" key="4">
    <source>
        <dbReference type="ARBA" id="ARBA00022833"/>
    </source>
</evidence>
<feature type="compositionally biased region" description="Low complexity" evidence="7">
    <location>
        <begin position="408"/>
        <end position="429"/>
    </location>
</feature>